<proteinExistence type="predicted"/>
<keyword evidence="3" id="KW-1185">Reference proteome</keyword>
<dbReference type="AlphaFoldDB" id="A0A9P5VG68"/>
<evidence type="ECO:0008006" key="4">
    <source>
        <dbReference type="Google" id="ProtNLM"/>
    </source>
</evidence>
<name>A0A9P5VG68_9FUNG</name>
<evidence type="ECO:0000256" key="1">
    <source>
        <dbReference type="SAM" id="MobiDB-lite"/>
    </source>
</evidence>
<dbReference type="Gene3D" id="3.40.50.11350">
    <property type="match status" value="1"/>
</dbReference>
<feature type="compositionally biased region" description="Low complexity" evidence="1">
    <location>
        <begin position="53"/>
        <end position="74"/>
    </location>
</feature>
<dbReference type="PANTHER" id="PTHR36050">
    <property type="entry name" value="O-FUCOSYLTRANSFERASE 30"/>
    <property type="match status" value="1"/>
</dbReference>
<organism evidence="2 3">
    <name type="scientific">Podila minutissima</name>
    <dbReference type="NCBI Taxonomy" id="64525"/>
    <lineage>
        <taxon>Eukaryota</taxon>
        <taxon>Fungi</taxon>
        <taxon>Fungi incertae sedis</taxon>
        <taxon>Mucoromycota</taxon>
        <taxon>Mortierellomycotina</taxon>
        <taxon>Mortierellomycetes</taxon>
        <taxon>Mortierellales</taxon>
        <taxon>Mortierellaceae</taxon>
        <taxon>Podila</taxon>
    </lineage>
</organism>
<accession>A0A9P5VG68</accession>
<dbReference type="PANTHER" id="PTHR36050:SF1">
    <property type="entry name" value="O-FUCOSYLTRANSFERASE 30"/>
    <property type="match status" value="1"/>
</dbReference>
<evidence type="ECO:0000313" key="2">
    <source>
        <dbReference type="EMBL" id="KAF9321186.1"/>
    </source>
</evidence>
<sequence>MSTLKSSNGTIILKSKSRILFLCLVFSAILFVFAVQIEWVPHLNYFSSSNDDTSDTFNQQHDNSSPSLSASSSPSPSPPTEGQLLQLNGNKEHNPFLTMFPPRLPMDQERFLAYIPHSGFHNQLITLENALRLAAMLNRTLLLPPLHMSQKRQALVWKEPPVLFQQWADRSRTDVGYCRDHNPLLLPAPTRKQLREMTDQQRKELAECTFYHQWTVTPWTYFYDIPKILTGVVGVGGQTEPIRVFGRPNMSLTWLEEHLQVKDPSTEIYFFNDTNRYEYRIADDSETSDTKGAVGGWTGRYSHTLALSSLLARPERILHFGSLFATDRVEANSPNHLALKSYISHNMDLWNQDILDATKLAEQQIEEWRIATKRSAPGFLGAHLRTADGIFERLVPTNLGRIMTWLQEMIKLDQTMTSNEKRRSILRKRQDPLTKMLSGSNKPFTITSTTRKVKRQDPNETVATFLERCTGAPSVSPLVFLSTDVRRPRQDPALAELLDQFPCTMFLSDFEASLQILKKIQNPTDGVFMLPYMIALMDANLAAKGRHFKGTVRSTFTAYIMNHLWPSYHPNEPESAVSALL</sequence>
<evidence type="ECO:0000313" key="3">
    <source>
        <dbReference type="Proteomes" id="UP000696485"/>
    </source>
</evidence>
<dbReference type="Gene3D" id="3.40.50.11340">
    <property type="match status" value="1"/>
</dbReference>
<reference evidence="2" key="1">
    <citation type="journal article" date="2020" name="Fungal Divers.">
        <title>Resolving the Mortierellaceae phylogeny through synthesis of multi-gene phylogenetics and phylogenomics.</title>
        <authorList>
            <person name="Vandepol N."/>
            <person name="Liber J."/>
            <person name="Desiro A."/>
            <person name="Na H."/>
            <person name="Kennedy M."/>
            <person name="Barry K."/>
            <person name="Grigoriev I.V."/>
            <person name="Miller A.N."/>
            <person name="O'Donnell K."/>
            <person name="Stajich J.E."/>
            <person name="Bonito G."/>
        </authorList>
    </citation>
    <scope>NUCLEOTIDE SEQUENCE</scope>
    <source>
        <strain evidence="2">NVP1</strain>
    </source>
</reference>
<dbReference type="Proteomes" id="UP000696485">
    <property type="component" value="Unassembled WGS sequence"/>
</dbReference>
<protein>
    <recommendedName>
        <fullName evidence="4">O-fucosyltransferase family protein</fullName>
    </recommendedName>
</protein>
<dbReference type="EMBL" id="JAAAUY010001641">
    <property type="protein sequence ID" value="KAF9321186.1"/>
    <property type="molecule type" value="Genomic_DNA"/>
</dbReference>
<feature type="region of interest" description="Disordered" evidence="1">
    <location>
        <begin position="53"/>
        <end position="87"/>
    </location>
</feature>
<comment type="caution">
    <text evidence="2">The sequence shown here is derived from an EMBL/GenBank/DDBJ whole genome shotgun (WGS) entry which is preliminary data.</text>
</comment>
<gene>
    <name evidence="2" type="ORF">BG006_002662</name>
</gene>
<feature type="non-terminal residue" evidence="2">
    <location>
        <position position="581"/>
    </location>
</feature>